<dbReference type="GO" id="GO:0048367">
    <property type="term" value="P:shoot system development"/>
    <property type="evidence" value="ECO:0007669"/>
    <property type="project" value="UniProtKB-ARBA"/>
</dbReference>
<evidence type="ECO:0000256" key="1">
    <source>
        <dbReference type="ARBA" id="ARBA00004162"/>
    </source>
</evidence>
<dbReference type="GO" id="GO:0005886">
    <property type="term" value="C:plasma membrane"/>
    <property type="evidence" value="ECO:0007669"/>
    <property type="project" value="UniProtKB-SubCell"/>
</dbReference>
<dbReference type="AlphaFoldDB" id="A0A2G3AKX3"/>
<keyword evidence="3" id="KW-1003">Cell membrane</keyword>
<evidence type="ECO:0000256" key="4">
    <source>
        <dbReference type="ARBA" id="ARBA00022692"/>
    </source>
</evidence>
<protein>
    <submittedName>
        <fullName evidence="8">Uncharacterized protein</fullName>
    </submittedName>
</protein>
<comment type="caution">
    <text evidence="8">The sequence shown here is derived from an EMBL/GenBank/DDBJ whole genome shotgun (WGS) entry which is preliminary data.</text>
</comment>
<evidence type="ECO:0000256" key="3">
    <source>
        <dbReference type="ARBA" id="ARBA00022475"/>
    </source>
</evidence>
<dbReference type="PANTHER" id="PTHR47855">
    <property type="entry name" value="OS01G0525701 PROTEIN"/>
    <property type="match status" value="1"/>
</dbReference>
<reference evidence="8 9" key="1">
    <citation type="journal article" date="2014" name="Nat. Genet.">
        <title>Genome sequence of the hot pepper provides insights into the evolution of pungency in Capsicum species.</title>
        <authorList>
            <person name="Kim S."/>
            <person name="Park M."/>
            <person name="Yeom S.I."/>
            <person name="Kim Y.M."/>
            <person name="Lee J.M."/>
            <person name="Lee H.A."/>
            <person name="Seo E."/>
            <person name="Choi J."/>
            <person name="Cheong K."/>
            <person name="Kim K.T."/>
            <person name="Jung K."/>
            <person name="Lee G.W."/>
            <person name="Oh S.K."/>
            <person name="Bae C."/>
            <person name="Kim S.B."/>
            <person name="Lee H.Y."/>
            <person name="Kim S.Y."/>
            <person name="Kim M.S."/>
            <person name="Kang B.C."/>
            <person name="Jo Y.D."/>
            <person name="Yang H.B."/>
            <person name="Jeong H.J."/>
            <person name="Kang W.H."/>
            <person name="Kwon J.K."/>
            <person name="Shin C."/>
            <person name="Lim J.Y."/>
            <person name="Park J.H."/>
            <person name="Huh J.H."/>
            <person name="Kim J.S."/>
            <person name="Kim B.D."/>
            <person name="Cohen O."/>
            <person name="Paran I."/>
            <person name="Suh M.C."/>
            <person name="Lee S.B."/>
            <person name="Kim Y.K."/>
            <person name="Shin Y."/>
            <person name="Noh S.J."/>
            <person name="Park J."/>
            <person name="Seo Y.S."/>
            <person name="Kwon S.Y."/>
            <person name="Kim H.A."/>
            <person name="Park J.M."/>
            <person name="Kim H.J."/>
            <person name="Choi S.B."/>
            <person name="Bosland P.W."/>
            <person name="Reeves G."/>
            <person name="Jo S.H."/>
            <person name="Lee B.W."/>
            <person name="Cho H.T."/>
            <person name="Choi H.S."/>
            <person name="Lee M.S."/>
            <person name="Yu Y."/>
            <person name="Do Choi Y."/>
            <person name="Park B.S."/>
            <person name="van Deynze A."/>
            <person name="Ashrafi H."/>
            <person name="Hill T."/>
            <person name="Kim W.T."/>
            <person name="Pai H.S."/>
            <person name="Ahn H.K."/>
            <person name="Yeam I."/>
            <person name="Giovannoni J.J."/>
            <person name="Rose J.K."/>
            <person name="Sorensen I."/>
            <person name="Lee S.J."/>
            <person name="Kim R.W."/>
            <person name="Choi I.Y."/>
            <person name="Choi B.S."/>
            <person name="Lim J.S."/>
            <person name="Lee Y.H."/>
            <person name="Choi D."/>
        </authorList>
    </citation>
    <scope>NUCLEOTIDE SEQUENCE [LARGE SCALE GENOMIC DNA]</scope>
    <source>
        <strain evidence="9">cv. CM334</strain>
    </source>
</reference>
<keyword evidence="5" id="KW-1133">Transmembrane helix</keyword>
<comment type="subcellular location">
    <subcellularLocation>
        <location evidence="1">Cell membrane</location>
        <topology evidence="1">Single-pass membrane protein</topology>
    </subcellularLocation>
</comment>
<keyword evidence="6" id="KW-0472">Membrane</keyword>
<proteinExistence type="inferred from homology"/>
<evidence type="ECO:0000256" key="2">
    <source>
        <dbReference type="ARBA" id="ARBA00022473"/>
    </source>
</evidence>
<dbReference type="Gramene" id="PHT94884">
    <property type="protein sequence ID" value="PHT94884"/>
    <property type="gene ID" value="T459_02766"/>
</dbReference>
<evidence type="ECO:0000313" key="9">
    <source>
        <dbReference type="Proteomes" id="UP000222542"/>
    </source>
</evidence>
<keyword evidence="2" id="KW-0217">Developmental protein</keyword>
<reference evidence="8 9" key="2">
    <citation type="journal article" date="2017" name="Genome Biol.">
        <title>New reference genome sequences of hot pepper reveal the massive evolution of plant disease-resistance genes by retroduplication.</title>
        <authorList>
            <person name="Kim S."/>
            <person name="Park J."/>
            <person name="Yeom S.I."/>
            <person name="Kim Y.M."/>
            <person name="Seo E."/>
            <person name="Kim K.T."/>
            <person name="Kim M.S."/>
            <person name="Lee J.M."/>
            <person name="Cheong K."/>
            <person name="Shin H.S."/>
            <person name="Kim S.B."/>
            <person name="Han K."/>
            <person name="Lee J."/>
            <person name="Park M."/>
            <person name="Lee H.A."/>
            <person name="Lee H.Y."/>
            <person name="Lee Y."/>
            <person name="Oh S."/>
            <person name="Lee J.H."/>
            <person name="Choi E."/>
            <person name="Choi E."/>
            <person name="Lee S.E."/>
            <person name="Jeon J."/>
            <person name="Kim H."/>
            <person name="Choi G."/>
            <person name="Song H."/>
            <person name="Lee J."/>
            <person name="Lee S.C."/>
            <person name="Kwon J.K."/>
            <person name="Lee H.Y."/>
            <person name="Koo N."/>
            <person name="Hong Y."/>
            <person name="Kim R.W."/>
            <person name="Kang W.H."/>
            <person name="Huh J.H."/>
            <person name="Kang B.C."/>
            <person name="Yang T.J."/>
            <person name="Lee Y.H."/>
            <person name="Bennetzen J.L."/>
            <person name="Choi D."/>
        </authorList>
    </citation>
    <scope>NUCLEOTIDE SEQUENCE [LARGE SCALE GENOMIC DNA]</scope>
    <source>
        <strain evidence="9">cv. CM334</strain>
    </source>
</reference>
<comment type="similarity">
    <text evidence="7">Belongs to the DVL/RTFL small polypeptides family.</text>
</comment>
<keyword evidence="9" id="KW-1185">Reference proteome</keyword>
<evidence type="ECO:0000256" key="7">
    <source>
        <dbReference type="ARBA" id="ARBA00024340"/>
    </source>
</evidence>
<accession>A0A2G3AKX3</accession>
<dbReference type="InterPro" id="IPR052153">
    <property type="entry name" value="DVL/RTFL_small_peptides"/>
</dbReference>
<dbReference type="Pfam" id="PF08137">
    <property type="entry name" value="DVL"/>
    <property type="match status" value="1"/>
</dbReference>
<evidence type="ECO:0000313" key="8">
    <source>
        <dbReference type="EMBL" id="PHT94884.1"/>
    </source>
</evidence>
<dbReference type="Proteomes" id="UP000222542">
    <property type="component" value="Unassembled WGS sequence"/>
</dbReference>
<keyword evidence="4" id="KW-0812">Transmembrane</keyword>
<dbReference type="EMBL" id="AYRZ02000001">
    <property type="protein sequence ID" value="PHT94884.1"/>
    <property type="molecule type" value="Genomic_DNA"/>
</dbReference>
<name>A0A2G3AKX3_CAPAN</name>
<evidence type="ECO:0000256" key="6">
    <source>
        <dbReference type="ARBA" id="ARBA00023136"/>
    </source>
</evidence>
<dbReference type="GO" id="GO:0008285">
    <property type="term" value="P:negative regulation of cell population proliferation"/>
    <property type="evidence" value="ECO:0007669"/>
    <property type="project" value="InterPro"/>
</dbReference>
<organism evidence="8 9">
    <name type="scientific">Capsicum annuum</name>
    <name type="common">Capsicum pepper</name>
    <dbReference type="NCBI Taxonomy" id="4072"/>
    <lineage>
        <taxon>Eukaryota</taxon>
        <taxon>Viridiplantae</taxon>
        <taxon>Streptophyta</taxon>
        <taxon>Embryophyta</taxon>
        <taxon>Tracheophyta</taxon>
        <taxon>Spermatophyta</taxon>
        <taxon>Magnoliopsida</taxon>
        <taxon>eudicotyledons</taxon>
        <taxon>Gunneridae</taxon>
        <taxon>Pentapetalae</taxon>
        <taxon>asterids</taxon>
        <taxon>lamiids</taxon>
        <taxon>Solanales</taxon>
        <taxon>Solanaceae</taxon>
        <taxon>Solanoideae</taxon>
        <taxon>Capsiceae</taxon>
        <taxon>Capsicum</taxon>
    </lineage>
</organism>
<dbReference type="OMA" id="WNDKMIE"/>
<evidence type="ECO:0000256" key="5">
    <source>
        <dbReference type="ARBA" id="ARBA00022989"/>
    </source>
</evidence>
<dbReference type="PANTHER" id="PTHR47855:SF4">
    <property type="entry name" value="DVL FAMILY PROTEIN"/>
    <property type="match status" value="1"/>
</dbReference>
<sequence length="61" mass="7651">MNMARDILLLPRKCNFRSWQRCSRYIQEQRTRLYIIWRCSVTLLLWNDKMIEHFDEEETSI</sequence>
<dbReference type="InterPro" id="IPR012552">
    <property type="entry name" value="DVL"/>
</dbReference>
<gene>
    <name evidence="8" type="ORF">T459_02766</name>
</gene>